<dbReference type="Pfam" id="PF03403">
    <property type="entry name" value="PAF-AH_p_II"/>
    <property type="match status" value="1"/>
</dbReference>
<keyword evidence="6" id="KW-1185">Reference proteome</keyword>
<keyword evidence="3" id="KW-0442">Lipid degradation</keyword>
<gene>
    <name evidence="5" type="ORF">BWQ96_02747</name>
</gene>
<keyword evidence="2 5" id="KW-0378">Hydrolase</keyword>
<reference evidence="5 6" key="1">
    <citation type="journal article" date="2018" name="Mol. Biol. Evol.">
        <title>Analysis of the draft genome of the red seaweed Gracilariopsis chorda provides insights into genome size evolution in Rhodophyta.</title>
        <authorList>
            <person name="Lee J."/>
            <person name="Yang E.C."/>
            <person name="Graf L."/>
            <person name="Yang J.H."/>
            <person name="Qiu H."/>
            <person name="Zel Zion U."/>
            <person name="Chan C.X."/>
            <person name="Stephens T.G."/>
            <person name="Weber A.P.M."/>
            <person name="Boo G.H."/>
            <person name="Boo S.M."/>
            <person name="Kim K.M."/>
            <person name="Shin Y."/>
            <person name="Jung M."/>
            <person name="Lee S.J."/>
            <person name="Yim H.S."/>
            <person name="Lee J.H."/>
            <person name="Bhattacharya D."/>
            <person name="Yoon H.S."/>
        </authorList>
    </citation>
    <scope>NUCLEOTIDE SEQUENCE [LARGE SCALE GENOMIC DNA]</scope>
    <source>
        <strain evidence="5 6">SKKU-2015</strain>
        <tissue evidence="5">Whole body</tissue>
    </source>
</reference>
<evidence type="ECO:0000256" key="3">
    <source>
        <dbReference type="ARBA" id="ARBA00022963"/>
    </source>
</evidence>
<accession>A0A2V3IZ30</accession>
<dbReference type="Gene3D" id="3.40.50.1820">
    <property type="entry name" value="alpha/beta hydrolase"/>
    <property type="match status" value="1"/>
</dbReference>
<protein>
    <recommendedName>
        <fullName evidence="1">1-alkyl-2-acetylglycerophosphocholine esterase</fullName>
        <ecNumber evidence="1">3.1.1.47</ecNumber>
    </recommendedName>
</protein>
<evidence type="ECO:0000256" key="4">
    <source>
        <dbReference type="ARBA" id="ARBA00023098"/>
    </source>
</evidence>
<dbReference type="AlphaFoldDB" id="A0A2V3IZ30"/>
<dbReference type="Proteomes" id="UP000247409">
    <property type="component" value="Unassembled WGS sequence"/>
</dbReference>
<dbReference type="PANTHER" id="PTHR10272:SF0">
    <property type="entry name" value="PLATELET-ACTIVATING FACTOR ACETYLHYDROLASE"/>
    <property type="match status" value="1"/>
</dbReference>
<comment type="caution">
    <text evidence="5">The sequence shown here is derived from an EMBL/GenBank/DDBJ whole genome shotgun (WGS) entry which is preliminary data.</text>
</comment>
<organism evidence="5 6">
    <name type="scientific">Gracilariopsis chorda</name>
    <dbReference type="NCBI Taxonomy" id="448386"/>
    <lineage>
        <taxon>Eukaryota</taxon>
        <taxon>Rhodophyta</taxon>
        <taxon>Florideophyceae</taxon>
        <taxon>Rhodymeniophycidae</taxon>
        <taxon>Gracilariales</taxon>
        <taxon>Gracilariaceae</taxon>
        <taxon>Gracilariopsis</taxon>
    </lineage>
</organism>
<evidence type="ECO:0000256" key="1">
    <source>
        <dbReference type="ARBA" id="ARBA00013201"/>
    </source>
</evidence>
<dbReference type="GO" id="GO:0016042">
    <property type="term" value="P:lipid catabolic process"/>
    <property type="evidence" value="ECO:0007669"/>
    <property type="project" value="UniProtKB-KW"/>
</dbReference>
<dbReference type="SUPFAM" id="SSF53474">
    <property type="entry name" value="alpha/beta-Hydrolases"/>
    <property type="match status" value="1"/>
</dbReference>
<name>A0A2V3IZ30_9FLOR</name>
<dbReference type="InterPro" id="IPR029058">
    <property type="entry name" value="AB_hydrolase_fold"/>
</dbReference>
<dbReference type="EC" id="3.1.1.47" evidence="1"/>
<evidence type="ECO:0000256" key="2">
    <source>
        <dbReference type="ARBA" id="ARBA00022801"/>
    </source>
</evidence>
<dbReference type="OrthoDB" id="2363873at2759"/>
<proteinExistence type="predicted"/>
<dbReference type="EMBL" id="NBIV01000024">
    <property type="protein sequence ID" value="PXF47416.1"/>
    <property type="molecule type" value="Genomic_DNA"/>
</dbReference>
<dbReference type="PANTHER" id="PTHR10272">
    <property type="entry name" value="PLATELET-ACTIVATING FACTOR ACETYLHYDROLASE"/>
    <property type="match status" value="1"/>
</dbReference>
<evidence type="ECO:0000313" key="6">
    <source>
        <dbReference type="Proteomes" id="UP000247409"/>
    </source>
</evidence>
<dbReference type="STRING" id="448386.A0A2V3IZ30"/>
<keyword evidence="4" id="KW-0443">Lipid metabolism</keyword>
<dbReference type="GO" id="GO:0003847">
    <property type="term" value="F:1-alkyl-2-acetylglycerophosphocholine esterase activity"/>
    <property type="evidence" value="ECO:0007669"/>
    <property type="project" value="UniProtKB-EC"/>
</dbReference>
<sequence>MSERPAGQYGVSVVDVSLPPLRARLFYPTANSSVSALQAPWLPPSESFPHETITNVLRFANIPFASALAMPLHTVGTRTLPAAYGAPLLPSQTISELPVHIFSHGLGGSTGGYNHVCMELASCGHVVFAPEHSDGSAFLARVGGEEIGYARYNPLSHGPSELGFRRSQLRTRVTDLEQTLRNIQSLNSGEQSLQTLPGSPRAPSFVGRLNLENLHVCGHSFGGATVLAFAKKTRVNAVICLDAWLRSLLPEVRNLDVGAAKLLFVDQELSNMRESITARERLPRMSQRAICDAVLVEEATHNNASDFALRVPKWIAIAAGMTKRGSDPLLLLKRQGQVVLEFLHGDWREFRERIGNGDVPGIRLAPLGKARCLGSYNEVEADKPRAQAEVAAAE</sequence>
<evidence type="ECO:0000313" key="5">
    <source>
        <dbReference type="EMBL" id="PXF47416.1"/>
    </source>
</evidence>